<dbReference type="Proteomes" id="UP001314170">
    <property type="component" value="Unassembled WGS sequence"/>
</dbReference>
<dbReference type="AlphaFoldDB" id="A0AAV1S0K6"/>
<accession>A0AAV1S0K6</accession>
<protein>
    <submittedName>
        <fullName evidence="1">Uncharacterized protein</fullName>
    </submittedName>
</protein>
<dbReference type="EMBL" id="CAWUPB010001160">
    <property type="protein sequence ID" value="CAK7341819.1"/>
    <property type="molecule type" value="Genomic_DNA"/>
</dbReference>
<comment type="caution">
    <text evidence="1">The sequence shown here is derived from an EMBL/GenBank/DDBJ whole genome shotgun (WGS) entry which is preliminary data.</text>
</comment>
<evidence type="ECO:0000313" key="2">
    <source>
        <dbReference type="Proteomes" id="UP001314170"/>
    </source>
</evidence>
<name>A0AAV1S0K6_9ROSI</name>
<organism evidence="1 2">
    <name type="scientific">Dovyalis caffra</name>
    <dbReference type="NCBI Taxonomy" id="77055"/>
    <lineage>
        <taxon>Eukaryota</taxon>
        <taxon>Viridiplantae</taxon>
        <taxon>Streptophyta</taxon>
        <taxon>Embryophyta</taxon>
        <taxon>Tracheophyta</taxon>
        <taxon>Spermatophyta</taxon>
        <taxon>Magnoliopsida</taxon>
        <taxon>eudicotyledons</taxon>
        <taxon>Gunneridae</taxon>
        <taxon>Pentapetalae</taxon>
        <taxon>rosids</taxon>
        <taxon>fabids</taxon>
        <taxon>Malpighiales</taxon>
        <taxon>Salicaceae</taxon>
        <taxon>Flacourtieae</taxon>
        <taxon>Dovyalis</taxon>
    </lineage>
</organism>
<gene>
    <name evidence="1" type="ORF">DCAF_LOCUS16477</name>
</gene>
<reference evidence="1 2" key="1">
    <citation type="submission" date="2024-01" db="EMBL/GenBank/DDBJ databases">
        <authorList>
            <person name="Waweru B."/>
        </authorList>
    </citation>
    <scope>NUCLEOTIDE SEQUENCE [LARGE SCALE GENOMIC DNA]</scope>
</reference>
<sequence length="87" mass="9705">MALPVLYVTLTVHQFGPSIVVDGKAVQHEPLAGRGELPWSADMAREITTFGPQWLAGTANQNFRNWLKTWEISTSIVYVAPLKECHL</sequence>
<proteinExistence type="predicted"/>
<evidence type="ECO:0000313" key="1">
    <source>
        <dbReference type="EMBL" id="CAK7341819.1"/>
    </source>
</evidence>
<keyword evidence="2" id="KW-1185">Reference proteome</keyword>